<gene>
    <name evidence="1" type="ORF">PAT01_09190</name>
</gene>
<accession>A0ABQ0UAX2</accession>
<evidence type="ECO:0000313" key="1">
    <source>
        <dbReference type="EMBL" id="GEK75615.1"/>
    </source>
</evidence>
<evidence type="ECO:0000313" key="2">
    <source>
        <dbReference type="Proteomes" id="UP000321189"/>
    </source>
</evidence>
<dbReference type="Proteomes" id="UP000321189">
    <property type="component" value="Unassembled WGS sequence"/>
</dbReference>
<comment type="caution">
    <text evidence="1">The sequence shown here is derived from an EMBL/GenBank/DDBJ whole genome shotgun (WGS) entry which is preliminary data.</text>
</comment>
<proteinExistence type="predicted"/>
<sequence>MKYMDLINTLLLKLGLDKKAHLLIVLGKKLSNNNNAVVKPLELYCFSPDAYFDDISEFEKDNCFIESLDDITPVNALVRALSSANAVVCVDNRSEPLLVLPLLQKLVPIRFEKANEDQIFTSDIKTFD</sequence>
<reference evidence="1 2" key="1">
    <citation type="submission" date="2019-07" db="EMBL/GenBank/DDBJ databases">
        <title>Whole genome shotgun sequence of Pseudoalteromonas atlantica NBRC 103033.</title>
        <authorList>
            <person name="Hosoyama A."/>
            <person name="Uohara A."/>
            <person name="Ohji S."/>
            <person name="Ichikawa N."/>
        </authorList>
    </citation>
    <scope>NUCLEOTIDE SEQUENCE [LARGE SCALE GENOMIC DNA]</scope>
    <source>
        <strain evidence="1 2">NBRC 103033</strain>
    </source>
</reference>
<dbReference type="EMBL" id="BJUT01000005">
    <property type="protein sequence ID" value="GEK75615.1"/>
    <property type="molecule type" value="Genomic_DNA"/>
</dbReference>
<name>A0ABQ0UAX2_PSEAF</name>
<protein>
    <submittedName>
        <fullName evidence="1">Uncharacterized protein</fullName>
    </submittedName>
</protein>
<keyword evidence="2" id="KW-1185">Reference proteome</keyword>
<organism evidence="1 2">
    <name type="scientific">Pseudoalteromonas atlantica</name>
    <name type="common">Alteromonas atlantica</name>
    <dbReference type="NCBI Taxonomy" id="288"/>
    <lineage>
        <taxon>Bacteria</taxon>
        <taxon>Pseudomonadati</taxon>
        <taxon>Pseudomonadota</taxon>
        <taxon>Gammaproteobacteria</taxon>
        <taxon>Alteromonadales</taxon>
        <taxon>Pseudoalteromonadaceae</taxon>
        <taxon>Pseudoalteromonas</taxon>
    </lineage>
</organism>